<evidence type="ECO:0000256" key="1">
    <source>
        <dbReference type="SAM" id="MobiDB-lite"/>
    </source>
</evidence>
<feature type="region of interest" description="Disordered" evidence="1">
    <location>
        <begin position="10"/>
        <end position="102"/>
    </location>
</feature>
<dbReference type="EMBL" id="CADCVF010000061">
    <property type="protein sequence ID" value="CAA9463263.1"/>
    <property type="molecule type" value="Genomic_DNA"/>
</dbReference>
<proteinExistence type="predicted"/>
<feature type="compositionally biased region" description="Basic and acidic residues" evidence="1">
    <location>
        <begin position="37"/>
        <end position="48"/>
    </location>
</feature>
<evidence type="ECO:0000313" key="2">
    <source>
        <dbReference type="EMBL" id="CAA9463263.1"/>
    </source>
</evidence>
<feature type="compositionally biased region" description="Basic residues" evidence="1">
    <location>
        <begin position="68"/>
        <end position="80"/>
    </location>
</feature>
<sequence length="102" mass="11236">EGHHLRVLCASGKLNKRPGTPGGHSPQRATLLPRGAELPRPRRGDRSHLGYPREPSTLAPRKGAGKRDHGHKQVRGPHRGAVRDLVGNKPFAHRGRTLHLRI</sequence>
<organism evidence="2">
    <name type="scientific">uncultured Rubrobacteraceae bacterium</name>
    <dbReference type="NCBI Taxonomy" id="349277"/>
    <lineage>
        <taxon>Bacteria</taxon>
        <taxon>Bacillati</taxon>
        <taxon>Actinomycetota</taxon>
        <taxon>Rubrobacteria</taxon>
        <taxon>Rubrobacterales</taxon>
        <taxon>Rubrobacteraceae</taxon>
        <taxon>environmental samples</taxon>
    </lineage>
</organism>
<reference evidence="2" key="1">
    <citation type="submission" date="2020-02" db="EMBL/GenBank/DDBJ databases">
        <authorList>
            <person name="Meier V. D."/>
        </authorList>
    </citation>
    <scope>NUCLEOTIDE SEQUENCE</scope>
    <source>
        <strain evidence="2">AVDCRST_MAG58</strain>
    </source>
</reference>
<accession>A0A6J4RBU5</accession>
<dbReference type="AlphaFoldDB" id="A0A6J4RBU5"/>
<protein>
    <submittedName>
        <fullName evidence="2">Uncharacterized protein</fullName>
    </submittedName>
</protein>
<feature type="non-terminal residue" evidence="2">
    <location>
        <position position="102"/>
    </location>
</feature>
<gene>
    <name evidence="2" type="ORF">AVDCRST_MAG58-2981</name>
</gene>
<feature type="compositionally biased region" description="Basic residues" evidence="1">
    <location>
        <begin position="91"/>
        <end position="102"/>
    </location>
</feature>
<feature type="non-terminal residue" evidence="2">
    <location>
        <position position="1"/>
    </location>
</feature>
<name>A0A6J4RBU5_9ACTN</name>